<dbReference type="EMBL" id="FUWP01000009">
    <property type="protein sequence ID" value="SKA35839.1"/>
    <property type="molecule type" value="Genomic_DNA"/>
</dbReference>
<dbReference type="AlphaFoldDB" id="A0A1T4T6A2"/>
<evidence type="ECO:0000313" key="1">
    <source>
        <dbReference type="EMBL" id="SKA35839.1"/>
    </source>
</evidence>
<dbReference type="RefSeq" id="WP_080174802.1">
    <property type="nucleotide sequence ID" value="NZ_AP024854.1"/>
</dbReference>
<dbReference type="OrthoDB" id="1093376at2"/>
<proteinExistence type="predicted"/>
<evidence type="ECO:0008006" key="3">
    <source>
        <dbReference type="Google" id="ProtNLM"/>
    </source>
</evidence>
<sequence length="251" mass="29227">MNNLQKIYENEILNYLKNNSRYNQTKELCSFNAQEGNRYNHKLMIIGRAVNGWGNDFSLQTLEPSNLAQQVYKKPTNETCSLQWVIDSWGNTEDYNTAKSAFWRITKNISKEFNIYGDDIDHWASYIVWSNLYKIAPSKGGNPSDMLCDEQFDGCNQLLQEELRYYQPQKILFLTGFNWFEGFLTQNIKWLTKIDSESFVDAYGKLEIEGNIIDFVITKHPQGKNESIFNDSVLASFNQLESPNTPLKIYQ</sequence>
<name>A0A1T4T6A2_9GAMM</name>
<protein>
    <recommendedName>
        <fullName evidence="3">Uracil DNA glycosylase superfamily protein</fullName>
    </recommendedName>
</protein>
<evidence type="ECO:0000313" key="2">
    <source>
        <dbReference type="Proteomes" id="UP000191116"/>
    </source>
</evidence>
<organism evidence="1 2">
    <name type="scientific">Photobacterium toruni</name>
    <dbReference type="NCBI Taxonomy" id="1935446"/>
    <lineage>
        <taxon>Bacteria</taxon>
        <taxon>Pseudomonadati</taxon>
        <taxon>Pseudomonadota</taxon>
        <taxon>Gammaproteobacteria</taxon>
        <taxon>Vibrionales</taxon>
        <taxon>Vibrionaceae</taxon>
        <taxon>Photobacterium</taxon>
    </lineage>
</organism>
<gene>
    <name evidence="1" type="ORF">CZ814_01986</name>
</gene>
<reference evidence="1 2" key="1">
    <citation type="submission" date="2017-02" db="EMBL/GenBank/DDBJ databases">
        <authorList>
            <person name="Peterson S.W."/>
        </authorList>
    </citation>
    <scope>NUCLEOTIDE SEQUENCE [LARGE SCALE GENOMIC DNA]</scope>
    <source>
        <strain evidence="1 2">CECT 9189</strain>
    </source>
</reference>
<accession>A0A1T4T6A2</accession>
<dbReference type="Proteomes" id="UP000191116">
    <property type="component" value="Unassembled WGS sequence"/>
</dbReference>